<proteinExistence type="predicted"/>
<keyword evidence="4" id="KW-1185">Reference proteome</keyword>
<evidence type="ECO:0000256" key="2">
    <source>
        <dbReference type="SAM" id="Phobius"/>
    </source>
</evidence>
<dbReference type="RefSeq" id="WP_189902291.1">
    <property type="nucleotide sequence ID" value="NZ_BNBC01000018.1"/>
</dbReference>
<keyword evidence="2" id="KW-0472">Membrane</keyword>
<feature type="transmembrane region" description="Helical" evidence="2">
    <location>
        <begin position="54"/>
        <end position="72"/>
    </location>
</feature>
<evidence type="ECO:0000256" key="1">
    <source>
        <dbReference type="SAM" id="MobiDB-lite"/>
    </source>
</evidence>
<sequence length="246" mass="26057">MNDPRTEAEPGPEHAETGWLREALAEVAYDITPSRLPLAAVEHQGRRLRRRRRATVLGTGFGLLLVPLALVAPHATDSDTERTTPPAAAAPAAPPPSASPVSTLRVVASGERVTAAPGFRLWLTVEGKHWTAPTSPEPQFRSVVDGNIDRNTPGVSLQSEMADGRVYLSGLYYGGKGVASDVEIETAAGTVHGKLIELAGHPGWGVWYATTEVGSDAGPDGGSWDFVSQVTVHDTEGGIYARLKPQ</sequence>
<keyword evidence="2" id="KW-1133">Transmembrane helix</keyword>
<comment type="caution">
    <text evidence="3">The sequence shown here is derived from an EMBL/GenBank/DDBJ whole genome shotgun (WGS) entry which is preliminary data.</text>
</comment>
<name>A0A919DU79_9ACTN</name>
<dbReference type="Proteomes" id="UP000641386">
    <property type="component" value="Unassembled WGS sequence"/>
</dbReference>
<accession>A0A919DU79</accession>
<reference evidence="3" key="1">
    <citation type="journal article" date="2014" name="Int. J. Syst. Evol. Microbiol.">
        <title>Complete genome sequence of Corynebacterium casei LMG S-19264T (=DSM 44701T), isolated from a smear-ripened cheese.</title>
        <authorList>
            <consortium name="US DOE Joint Genome Institute (JGI-PGF)"/>
            <person name="Walter F."/>
            <person name="Albersmeier A."/>
            <person name="Kalinowski J."/>
            <person name="Ruckert C."/>
        </authorList>
    </citation>
    <scope>NUCLEOTIDE SEQUENCE</scope>
    <source>
        <strain evidence="3">JCM 3302</strain>
    </source>
</reference>
<organism evidence="3 4">
    <name type="scientific">Streptomyces spiralis</name>
    <dbReference type="NCBI Taxonomy" id="66376"/>
    <lineage>
        <taxon>Bacteria</taxon>
        <taxon>Bacillati</taxon>
        <taxon>Actinomycetota</taxon>
        <taxon>Actinomycetes</taxon>
        <taxon>Kitasatosporales</taxon>
        <taxon>Streptomycetaceae</taxon>
        <taxon>Streptomyces</taxon>
    </lineage>
</organism>
<dbReference type="AlphaFoldDB" id="A0A919DU79"/>
<evidence type="ECO:0000313" key="3">
    <source>
        <dbReference type="EMBL" id="GHE81389.1"/>
    </source>
</evidence>
<keyword evidence="2" id="KW-0812">Transmembrane</keyword>
<reference evidence="3" key="2">
    <citation type="submission" date="2020-09" db="EMBL/GenBank/DDBJ databases">
        <authorList>
            <person name="Sun Q."/>
            <person name="Ohkuma M."/>
        </authorList>
    </citation>
    <scope>NUCLEOTIDE SEQUENCE</scope>
    <source>
        <strain evidence="3">JCM 3302</strain>
    </source>
</reference>
<evidence type="ECO:0000313" key="4">
    <source>
        <dbReference type="Proteomes" id="UP000641386"/>
    </source>
</evidence>
<dbReference type="EMBL" id="BNBC01000018">
    <property type="protein sequence ID" value="GHE81389.1"/>
    <property type="molecule type" value="Genomic_DNA"/>
</dbReference>
<feature type="region of interest" description="Disordered" evidence="1">
    <location>
        <begin position="76"/>
        <end position="102"/>
    </location>
</feature>
<protein>
    <submittedName>
        <fullName evidence="3">Uncharacterized protein</fullName>
    </submittedName>
</protein>
<gene>
    <name evidence="3" type="ORF">GCM10014715_41200</name>
</gene>